<keyword evidence="2" id="KW-1185">Reference proteome</keyword>
<dbReference type="AlphaFoldDB" id="A0A0C3BZ70"/>
<evidence type="ECO:0000313" key="2">
    <source>
        <dbReference type="Proteomes" id="UP000053424"/>
    </source>
</evidence>
<protein>
    <recommendedName>
        <fullName evidence="3">F-box domain-containing protein</fullName>
    </recommendedName>
</protein>
<name>A0A0C3BZ70_HEBCY</name>
<dbReference type="EMBL" id="KN831798">
    <property type="protein sequence ID" value="KIM37339.1"/>
    <property type="molecule type" value="Genomic_DNA"/>
</dbReference>
<dbReference type="Proteomes" id="UP000053424">
    <property type="component" value="Unassembled WGS sequence"/>
</dbReference>
<reference evidence="1 2" key="1">
    <citation type="submission" date="2014-04" db="EMBL/GenBank/DDBJ databases">
        <authorList>
            <consortium name="DOE Joint Genome Institute"/>
            <person name="Kuo A."/>
            <person name="Gay G."/>
            <person name="Dore J."/>
            <person name="Kohler A."/>
            <person name="Nagy L.G."/>
            <person name="Floudas D."/>
            <person name="Copeland A."/>
            <person name="Barry K.W."/>
            <person name="Cichocki N."/>
            <person name="Veneault-Fourrey C."/>
            <person name="LaButti K."/>
            <person name="Lindquist E.A."/>
            <person name="Lipzen A."/>
            <person name="Lundell T."/>
            <person name="Morin E."/>
            <person name="Murat C."/>
            <person name="Sun H."/>
            <person name="Tunlid A."/>
            <person name="Henrissat B."/>
            <person name="Grigoriev I.V."/>
            <person name="Hibbett D.S."/>
            <person name="Martin F."/>
            <person name="Nordberg H.P."/>
            <person name="Cantor M.N."/>
            <person name="Hua S.X."/>
        </authorList>
    </citation>
    <scope>NUCLEOTIDE SEQUENCE [LARGE SCALE GENOMIC DNA]</scope>
    <source>
        <strain evidence="2">h7</strain>
    </source>
</reference>
<evidence type="ECO:0000313" key="1">
    <source>
        <dbReference type="EMBL" id="KIM37339.1"/>
    </source>
</evidence>
<proteinExistence type="predicted"/>
<dbReference type="HOGENOM" id="CLU_1390403_0_0_1"/>
<sequence length="208" mass="23676">MESNQLLHLDIRTDPYWDIPQAIPVTTMLSLFERSGCCLQVLSLVGIAPPADDLSNLLQAMPSLERLSLFFKMRWMDAAFMDDIFNRIFRTIPGGDVVSLEGATPKPFLPNLQILDCRAQNHQLVTPFSWDRIPQHYRQGHRRSLTLKSSASTIHIKIGTALELVQLVDEGVDLQIVDKETGLDFLEKLRNLTSKQLADMEFRTARRT</sequence>
<reference evidence="2" key="2">
    <citation type="submission" date="2015-01" db="EMBL/GenBank/DDBJ databases">
        <title>Evolutionary Origins and Diversification of the Mycorrhizal Mutualists.</title>
        <authorList>
            <consortium name="DOE Joint Genome Institute"/>
            <consortium name="Mycorrhizal Genomics Consortium"/>
            <person name="Kohler A."/>
            <person name="Kuo A."/>
            <person name="Nagy L.G."/>
            <person name="Floudas D."/>
            <person name="Copeland A."/>
            <person name="Barry K.W."/>
            <person name="Cichocki N."/>
            <person name="Veneault-Fourrey C."/>
            <person name="LaButti K."/>
            <person name="Lindquist E.A."/>
            <person name="Lipzen A."/>
            <person name="Lundell T."/>
            <person name="Morin E."/>
            <person name="Murat C."/>
            <person name="Riley R."/>
            <person name="Ohm R."/>
            <person name="Sun H."/>
            <person name="Tunlid A."/>
            <person name="Henrissat B."/>
            <person name="Grigoriev I.V."/>
            <person name="Hibbett D.S."/>
            <person name="Martin F."/>
        </authorList>
    </citation>
    <scope>NUCLEOTIDE SEQUENCE [LARGE SCALE GENOMIC DNA]</scope>
    <source>
        <strain evidence="2">h7</strain>
    </source>
</reference>
<accession>A0A0C3BZ70</accession>
<gene>
    <name evidence="1" type="ORF">M413DRAFT_13480</name>
</gene>
<organism evidence="1 2">
    <name type="scientific">Hebeloma cylindrosporum</name>
    <dbReference type="NCBI Taxonomy" id="76867"/>
    <lineage>
        <taxon>Eukaryota</taxon>
        <taxon>Fungi</taxon>
        <taxon>Dikarya</taxon>
        <taxon>Basidiomycota</taxon>
        <taxon>Agaricomycotina</taxon>
        <taxon>Agaricomycetes</taxon>
        <taxon>Agaricomycetidae</taxon>
        <taxon>Agaricales</taxon>
        <taxon>Agaricineae</taxon>
        <taxon>Hymenogastraceae</taxon>
        <taxon>Hebeloma</taxon>
    </lineage>
</organism>
<evidence type="ECO:0008006" key="3">
    <source>
        <dbReference type="Google" id="ProtNLM"/>
    </source>
</evidence>